<comment type="caution">
    <text evidence="3">The sequence shown here is derived from an EMBL/GenBank/DDBJ whole genome shotgun (WGS) entry which is preliminary data.</text>
</comment>
<feature type="domain" description="DUF6534" evidence="2">
    <location>
        <begin position="152"/>
        <end position="262"/>
    </location>
</feature>
<keyword evidence="1" id="KW-1133">Transmembrane helix</keyword>
<organism evidence="3 4">
    <name type="scientific">Tetrapyrgos nigripes</name>
    <dbReference type="NCBI Taxonomy" id="182062"/>
    <lineage>
        <taxon>Eukaryota</taxon>
        <taxon>Fungi</taxon>
        <taxon>Dikarya</taxon>
        <taxon>Basidiomycota</taxon>
        <taxon>Agaricomycotina</taxon>
        <taxon>Agaricomycetes</taxon>
        <taxon>Agaricomycetidae</taxon>
        <taxon>Agaricales</taxon>
        <taxon>Marasmiineae</taxon>
        <taxon>Marasmiaceae</taxon>
        <taxon>Tetrapyrgos</taxon>
    </lineage>
</organism>
<protein>
    <recommendedName>
        <fullName evidence="2">DUF6534 domain-containing protein</fullName>
    </recommendedName>
</protein>
<dbReference type="Proteomes" id="UP000559256">
    <property type="component" value="Unassembled WGS sequence"/>
</dbReference>
<dbReference type="Pfam" id="PF20152">
    <property type="entry name" value="DUF6534"/>
    <property type="match status" value="1"/>
</dbReference>
<keyword evidence="1" id="KW-0472">Membrane</keyword>
<keyword evidence="4" id="KW-1185">Reference proteome</keyword>
<evidence type="ECO:0000256" key="1">
    <source>
        <dbReference type="SAM" id="Phobius"/>
    </source>
</evidence>
<proteinExistence type="predicted"/>
<name>A0A8H5GL89_9AGAR</name>
<dbReference type="AlphaFoldDB" id="A0A8H5GL89"/>
<evidence type="ECO:0000259" key="2">
    <source>
        <dbReference type="Pfam" id="PF20152"/>
    </source>
</evidence>
<feature type="transmembrane region" description="Helical" evidence="1">
    <location>
        <begin position="239"/>
        <end position="258"/>
    </location>
</feature>
<feature type="transmembrane region" description="Helical" evidence="1">
    <location>
        <begin position="143"/>
        <end position="166"/>
    </location>
</feature>
<accession>A0A8H5GL89</accession>
<sequence>MSSTFTWCPTSSILRLSCLGKYHGRSLYAKTIARLSDTIHVYFSLYSFNKRLEVTGDPLLLPEGLEINRNFLVTALLAGLSLGHLGKYFTCVHSASVRLRVLLSSKSHHLELLAFFHHLVFLPSIGCRFQLPTVPAVANLTTIGTIALGLGAATDILTAGALCFFLKKLRIGGYRSSDKLVDNLMRYAVSTGVVTRWALCSSSSSTGELGLTNHSLALNSMVSIAVVLLFNLMPHNLVFVGVFFVLSKCYAISFMATMNTRRCIRGRGTDRNGSTDPTHSVTRSTNLQLNSRVPETPVNESSLGFWRSETDLSHKNYTQGSLQADPSREFVQYLPTIKEPTAVYEIDDYYYRSQPRAI</sequence>
<evidence type="ECO:0000313" key="3">
    <source>
        <dbReference type="EMBL" id="KAF5366851.1"/>
    </source>
</evidence>
<keyword evidence="1" id="KW-0812">Transmembrane</keyword>
<dbReference type="EMBL" id="JAACJM010000021">
    <property type="protein sequence ID" value="KAF5366851.1"/>
    <property type="molecule type" value="Genomic_DNA"/>
</dbReference>
<feature type="transmembrane region" description="Helical" evidence="1">
    <location>
        <begin position="216"/>
        <end position="233"/>
    </location>
</feature>
<evidence type="ECO:0000313" key="4">
    <source>
        <dbReference type="Proteomes" id="UP000559256"/>
    </source>
</evidence>
<dbReference type="OrthoDB" id="3190888at2759"/>
<gene>
    <name evidence="3" type="ORF">D9758_006487</name>
</gene>
<reference evidence="3 4" key="1">
    <citation type="journal article" date="2020" name="ISME J.">
        <title>Uncovering the hidden diversity of litter-decomposition mechanisms in mushroom-forming fungi.</title>
        <authorList>
            <person name="Floudas D."/>
            <person name="Bentzer J."/>
            <person name="Ahren D."/>
            <person name="Johansson T."/>
            <person name="Persson P."/>
            <person name="Tunlid A."/>
        </authorList>
    </citation>
    <scope>NUCLEOTIDE SEQUENCE [LARGE SCALE GENOMIC DNA]</scope>
    <source>
        <strain evidence="3 4">CBS 291.85</strain>
    </source>
</reference>
<dbReference type="InterPro" id="IPR045339">
    <property type="entry name" value="DUF6534"/>
</dbReference>